<feature type="region of interest" description="Disordered" evidence="3">
    <location>
        <begin position="201"/>
        <end position="305"/>
    </location>
</feature>
<accession>A0ABR2HD49</accession>
<evidence type="ECO:0000313" key="6">
    <source>
        <dbReference type="Proteomes" id="UP001470230"/>
    </source>
</evidence>
<dbReference type="Pfam" id="PF13815">
    <property type="entry name" value="Dzip-like_N"/>
    <property type="match status" value="1"/>
</dbReference>
<evidence type="ECO:0000259" key="4">
    <source>
        <dbReference type="Pfam" id="PF13815"/>
    </source>
</evidence>
<keyword evidence="1 2" id="KW-0175">Coiled coil</keyword>
<proteinExistence type="predicted"/>
<protein>
    <submittedName>
        <fullName evidence="5">Zinc finger protein dzip1</fullName>
    </submittedName>
</protein>
<gene>
    <name evidence="5" type="ORF">M9Y10_021148</name>
</gene>
<feature type="domain" description="Cilium assembly protein DZIP1 N-terminal" evidence="4">
    <location>
        <begin position="42"/>
        <end position="159"/>
    </location>
</feature>
<dbReference type="Proteomes" id="UP001470230">
    <property type="component" value="Unassembled WGS sequence"/>
</dbReference>
<keyword evidence="6" id="KW-1185">Reference proteome</keyword>
<comment type="caution">
    <text evidence="5">The sequence shown here is derived from an EMBL/GenBank/DDBJ whole genome shotgun (WGS) entry which is preliminary data.</text>
</comment>
<evidence type="ECO:0000256" key="3">
    <source>
        <dbReference type="SAM" id="MobiDB-lite"/>
    </source>
</evidence>
<feature type="compositionally biased region" description="Low complexity" evidence="3">
    <location>
        <begin position="271"/>
        <end position="305"/>
    </location>
</feature>
<feature type="coiled-coil region" evidence="2">
    <location>
        <begin position="166"/>
        <end position="193"/>
    </location>
</feature>
<evidence type="ECO:0000256" key="2">
    <source>
        <dbReference type="SAM" id="Coils"/>
    </source>
</evidence>
<dbReference type="InterPro" id="IPR032714">
    <property type="entry name" value="DZIP1_N"/>
</dbReference>
<name>A0ABR2HD49_9EUKA</name>
<sequence length="305" mass="35310">MSYYGQPRNDFSQNPAFFDAFSQQSSPYNFYFNPPNIEYKPFIFAKRISRLDYEMMGNIDVVKISQTGDIQFIMSILYPIVFSNITQVEAQQFGSRGALHSFMILQMAVEYYLYAVGQLTWEVHQLKKGQKNQNKIPDESDQRTKAMYESQIQILKSDIKERDMIIENLSEKYSNLLRDRDSLKCQLNSLKKRNYLHKIHPKELEPEDASDGEIVPPPQLNIGPSNKSKPTAKRTKNTNPEKSLQKTRQPPRQSTKSKRPQNKYRDLNSKSSQSQSQTSEEQEQGGEQQQEQMISFSSTSSSGWT</sequence>
<dbReference type="PANTHER" id="PTHR21502:SF3">
    <property type="entry name" value="CILIUM ASSEMBLY PROTEIN DZIP1L"/>
    <property type="match status" value="1"/>
</dbReference>
<feature type="compositionally biased region" description="Polar residues" evidence="3">
    <location>
        <begin position="237"/>
        <end position="254"/>
    </location>
</feature>
<dbReference type="EMBL" id="JAPFFF010000031">
    <property type="protein sequence ID" value="KAK8844975.1"/>
    <property type="molecule type" value="Genomic_DNA"/>
</dbReference>
<dbReference type="PANTHER" id="PTHR21502">
    <property type="entry name" value="ZINC FINGER PROTEIN DZIP1"/>
    <property type="match status" value="1"/>
</dbReference>
<reference evidence="5 6" key="1">
    <citation type="submission" date="2024-04" db="EMBL/GenBank/DDBJ databases">
        <title>Tritrichomonas musculus Genome.</title>
        <authorList>
            <person name="Alves-Ferreira E."/>
            <person name="Grigg M."/>
            <person name="Lorenzi H."/>
            <person name="Galac M."/>
        </authorList>
    </citation>
    <scope>NUCLEOTIDE SEQUENCE [LARGE SCALE GENOMIC DNA]</scope>
    <source>
        <strain evidence="5 6">EAF2021</strain>
    </source>
</reference>
<evidence type="ECO:0000313" key="5">
    <source>
        <dbReference type="EMBL" id="KAK8844975.1"/>
    </source>
</evidence>
<evidence type="ECO:0000256" key="1">
    <source>
        <dbReference type="ARBA" id="ARBA00023054"/>
    </source>
</evidence>
<organism evidence="5 6">
    <name type="scientific">Tritrichomonas musculus</name>
    <dbReference type="NCBI Taxonomy" id="1915356"/>
    <lineage>
        <taxon>Eukaryota</taxon>
        <taxon>Metamonada</taxon>
        <taxon>Parabasalia</taxon>
        <taxon>Tritrichomonadida</taxon>
        <taxon>Tritrichomonadidae</taxon>
        <taxon>Tritrichomonas</taxon>
    </lineage>
</organism>
<dbReference type="InterPro" id="IPR051241">
    <property type="entry name" value="DZIP_RILPL"/>
</dbReference>